<gene>
    <name evidence="1" type="ORF">SAMN04488050_109165</name>
</gene>
<evidence type="ECO:0000313" key="1">
    <source>
        <dbReference type="EMBL" id="SFT07027.1"/>
    </source>
</evidence>
<dbReference type="AlphaFoldDB" id="A0A1I6V0E6"/>
<reference evidence="2" key="1">
    <citation type="submission" date="2016-10" db="EMBL/GenBank/DDBJ databases">
        <authorList>
            <person name="Varghese N."/>
            <person name="Submissions S."/>
        </authorList>
    </citation>
    <scope>NUCLEOTIDE SEQUENCE [LARGE SCALE GENOMIC DNA]</scope>
    <source>
        <strain evidence="2">DSM 26894</strain>
    </source>
</reference>
<protein>
    <submittedName>
        <fullName evidence="1">Uncharacterized protein</fullName>
    </submittedName>
</protein>
<proteinExistence type="predicted"/>
<sequence length="53" mass="5616">MGTGARPWLGAGIFQAVLAPGARDGITVFTVGPFQQCRRGSMDSERSSVLLIH</sequence>
<organism evidence="1 2">
    <name type="scientific">Alloyangia pacifica</name>
    <dbReference type="NCBI Taxonomy" id="311180"/>
    <lineage>
        <taxon>Bacteria</taxon>
        <taxon>Pseudomonadati</taxon>
        <taxon>Pseudomonadota</taxon>
        <taxon>Alphaproteobacteria</taxon>
        <taxon>Rhodobacterales</taxon>
        <taxon>Roseobacteraceae</taxon>
        <taxon>Alloyangia</taxon>
    </lineage>
</organism>
<dbReference type="EMBL" id="FOZW01000009">
    <property type="protein sequence ID" value="SFT07027.1"/>
    <property type="molecule type" value="Genomic_DNA"/>
</dbReference>
<name>A0A1I6V0E6_9RHOB</name>
<dbReference type="Proteomes" id="UP000199392">
    <property type="component" value="Unassembled WGS sequence"/>
</dbReference>
<keyword evidence="2" id="KW-1185">Reference proteome</keyword>
<dbReference type="STRING" id="311180.SAMN04488050_109165"/>
<evidence type="ECO:0000313" key="2">
    <source>
        <dbReference type="Proteomes" id="UP000199392"/>
    </source>
</evidence>
<accession>A0A1I6V0E6</accession>